<evidence type="ECO:0000313" key="11">
    <source>
        <dbReference type="Proteomes" id="UP000030647"/>
    </source>
</evidence>
<dbReference type="SUPFAM" id="SSF90123">
    <property type="entry name" value="ABC transporter transmembrane region"/>
    <property type="match status" value="1"/>
</dbReference>
<evidence type="ECO:0000259" key="8">
    <source>
        <dbReference type="PROSITE" id="PS50893"/>
    </source>
</evidence>
<keyword evidence="4" id="KW-0067">ATP-binding</keyword>
<dbReference type="GO" id="GO:0005886">
    <property type="term" value="C:plasma membrane"/>
    <property type="evidence" value="ECO:0007669"/>
    <property type="project" value="UniProtKB-SubCell"/>
</dbReference>
<dbReference type="InterPro" id="IPR036640">
    <property type="entry name" value="ABC1_TM_sf"/>
</dbReference>
<evidence type="ECO:0000259" key="9">
    <source>
        <dbReference type="PROSITE" id="PS50929"/>
    </source>
</evidence>
<evidence type="ECO:0000256" key="6">
    <source>
        <dbReference type="ARBA" id="ARBA00023136"/>
    </source>
</evidence>
<gene>
    <name evidence="10" type="primary">cydD</name>
    <name evidence="10" type="ORF">L248_2857</name>
</gene>
<dbReference type="Pfam" id="PF00005">
    <property type="entry name" value="ABC_tran"/>
    <property type="match status" value="1"/>
</dbReference>
<sequence length="459" mass="49758">MLGGVTAQEFSQFHEKPIGTYESWLSNDINTVDQAAFANFFDLTASLFGAGIAIFTLFFYSVWIGIATLVLTGLMMLIPMLFSKPMNRVGENATKENEHFMSVSDNMLKAYDVYKSFNVVGNIVNKIRAASLSLKDVMVKQTRMQAIVAVLGFAGNIVSNLALLLLTGYLAIARVLTIGTVDAVGSLSTNIFNTLGNLSNHFASIASTKSIFAKFAAVEDRPRQAGQKLPVDEPLQYTAQGLVPTVKNNAVTPPLAFTFAQHGKYMLVGPSGSGKTTFLKVLSGQNPEYTGSVTLGGVELKALDPALIRDHVIYLSQDYHILAGSIRSNILLDENYSDAEVRRALTDAGGEILLPRLDADAGEDGNNLSGGEKQRIALARGFLRHKDIVFSDESTSGLQTEMAIAIERTLVLNPNIMVIMVTHQPFSEIEAMMDRVYTFPEDLAETGDSPATVPDVVVE</sequence>
<evidence type="ECO:0000256" key="5">
    <source>
        <dbReference type="ARBA" id="ARBA00022989"/>
    </source>
</evidence>
<dbReference type="PROSITE" id="PS00211">
    <property type="entry name" value="ABC_TRANSPORTER_1"/>
    <property type="match status" value="1"/>
</dbReference>
<evidence type="ECO:0000256" key="4">
    <source>
        <dbReference type="ARBA" id="ARBA00022840"/>
    </source>
</evidence>
<reference evidence="11" key="1">
    <citation type="journal article" date="2013" name="Genome Announc.">
        <title>Whole-Genome Sequencing of Lactobacillus shenzhenensis Strain LY-73T.</title>
        <authorList>
            <person name="Lin Z."/>
            <person name="Liu Z."/>
            <person name="Yang R."/>
            <person name="Zou Y."/>
            <person name="Wan D."/>
            <person name="Chen J."/>
            <person name="Guo M."/>
            <person name="Zhao J."/>
            <person name="Fang C."/>
            <person name="Yang R."/>
            <person name="Liu F."/>
        </authorList>
    </citation>
    <scope>NUCLEOTIDE SEQUENCE [LARGE SCALE GENOMIC DNA]</scope>
    <source>
        <strain evidence="11">LY-73</strain>
    </source>
</reference>
<dbReference type="InterPro" id="IPR039421">
    <property type="entry name" value="Type_1_exporter"/>
</dbReference>
<keyword evidence="11" id="KW-1185">Reference proteome</keyword>
<dbReference type="GO" id="GO:0140359">
    <property type="term" value="F:ABC-type transporter activity"/>
    <property type="evidence" value="ECO:0007669"/>
    <property type="project" value="InterPro"/>
</dbReference>
<dbReference type="Gene3D" id="1.20.1560.10">
    <property type="entry name" value="ABC transporter type 1, transmembrane domain"/>
    <property type="match status" value="1"/>
</dbReference>
<dbReference type="PANTHER" id="PTHR24221:SF654">
    <property type="entry name" value="ATP-BINDING CASSETTE SUB-FAMILY B MEMBER 6"/>
    <property type="match status" value="1"/>
</dbReference>
<name>U4TUS8_9LACO</name>
<dbReference type="SMART" id="SM00382">
    <property type="entry name" value="AAA"/>
    <property type="match status" value="1"/>
</dbReference>
<keyword evidence="5 7" id="KW-1133">Transmembrane helix</keyword>
<evidence type="ECO:0000256" key="7">
    <source>
        <dbReference type="SAM" id="Phobius"/>
    </source>
</evidence>
<dbReference type="PROSITE" id="PS50893">
    <property type="entry name" value="ABC_TRANSPORTER_2"/>
    <property type="match status" value="1"/>
</dbReference>
<comment type="subcellular location">
    <subcellularLocation>
        <location evidence="1">Cell membrane</location>
        <topology evidence="1">Multi-pass membrane protein</topology>
    </subcellularLocation>
</comment>
<dbReference type="InterPro" id="IPR027417">
    <property type="entry name" value="P-loop_NTPase"/>
</dbReference>
<dbReference type="Pfam" id="PF00664">
    <property type="entry name" value="ABC_membrane"/>
    <property type="match status" value="1"/>
</dbReference>
<accession>U4TUS8</accession>
<organism evidence="10 11">
    <name type="scientific">Schleiferilactobacillus shenzhenensis LY-73</name>
    <dbReference type="NCBI Taxonomy" id="1231336"/>
    <lineage>
        <taxon>Bacteria</taxon>
        <taxon>Bacillati</taxon>
        <taxon>Bacillota</taxon>
        <taxon>Bacilli</taxon>
        <taxon>Lactobacillales</taxon>
        <taxon>Lactobacillaceae</taxon>
        <taxon>Schleiferilactobacillus</taxon>
    </lineage>
</organism>
<dbReference type="InterPro" id="IPR003439">
    <property type="entry name" value="ABC_transporter-like_ATP-bd"/>
</dbReference>
<dbReference type="AlphaFoldDB" id="U4TUS8"/>
<dbReference type="PANTHER" id="PTHR24221">
    <property type="entry name" value="ATP-BINDING CASSETTE SUB-FAMILY B"/>
    <property type="match status" value="1"/>
</dbReference>
<dbReference type="eggNOG" id="COG1132">
    <property type="taxonomic scope" value="Bacteria"/>
</dbReference>
<keyword evidence="6 7" id="KW-0472">Membrane</keyword>
<dbReference type="GO" id="GO:0016887">
    <property type="term" value="F:ATP hydrolysis activity"/>
    <property type="evidence" value="ECO:0007669"/>
    <property type="project" value="InterPro"/>
</dbReference>
<evidence type="ECO:0000313" key="10">
    <source>
        <dbReference type="EMBL" id="ERL65182.1"/>
    </source>
</evidence>
<dbReference type="SUPFAM" id="SSF52540">
    <property type="entry name" value="P-loop containing nucleoside triphosphate hydrolases"/>
    <property type="match status" value="1"/>
</dbReference>
<feature type="transmembrane region" description="Helical" evidence="7">
    <location>
        <begin position="146"/>
        <end position="172"/>
    </location>
</feature>
<dbReference type="GO" id="GO:0005524">
    <property type="term" value="F:ATP binding"/>
    <property type="evidence" value="ECO:0007669"/>
    <property type="project" value="UniProtKB-KW"/>
</dbReference>
<dbReference type="HOGENOM" id="CLU_000604_84_3_9"/>
<dbReference type="GO" id="GO:0034040">
    <property type="term" value="F:ATPase-coupled lipid transmembrane transporter activity"/>
    <property type="evidence" value="ECO:0007669"/>
    <property type="project" value="TreeGrafter"/>
</dbReference>
<evidence type="ECO:0000256" key="2">
    <source>
        <dbReference type="ARBA" id="ARBA00022692"/>
    </source>
</evidence>
<keyword evidence="3" id="KW-0547">Nucleotide-binding</keyword>
<dbReference type="Proteomes" id="UP000030647">
    <property type="component" value="Unassembled WGS sequence"/>
</dbReference>
<keyword evidence="2 7" id="KW-0812">Transmembrane</keyword>
<dbReference type="PROSITE" id="PS50929">
    <property type="entry name" value="ABC_TM1F"/>
    <property type="match status" value="1"/>
</dbReference>
<dbReference type="STRING" id="1231336.L248_2857"/>
<dbReference type="CDD" id="cd03228">
    <property type="entry name" value="ABCC_MRP_Like"/>
    <property type="match status" value="1"/>
</dbReference>
<feature type="domain" description="ABC transmembrane type-1" evidence="9">
    <location>
        <begin position="1"/>
        <end position="207"/>
    </location>
</feature>
<proteinExistence type="predicted"/>
<feature type="domain" description="ABC transporter" evidence="8">
    <location>
        <begin position="237"/>
        <end position="459"/>
    </location>
</feature>
<dbReference type="InterPro" id="IPR011527">
    <property type="entry name" value="ABC1_TM_dom"/>
</dbReference>
<dbReference type="InterPro" id="IPR003593">
    <property type="entry name" value="AAA+_ATPase"/>
</dbReference>
<protein>
    <submittedName>
        <fullName evidence="10">CydD</fullName>
    </submittedName>
</protein>
<feature type="transmembrane region" description="Helical" evidence="7">
    <location>
        <begin position="47"/>
        <end position="78"/>
    </location>
</feature>
<dbReference type="EMBL" id="KI271588">
    <property type="protein sequence ID" value="ERL65182.1"/>
    <property type="molecule type" value="Genomic_DNA"/>
</dbReference>
<evidence type="ECO:0000256" key="3">
    <source>
        <dbReference type="ARBA" id="ARBA00022741"/>
    </source>
</evidence>
<evidence type="ECO:0000256" key="1">
    <source>
        <dbReference type="ARBA" id="ARBA00004651"/>
    </source>
</evidence>
<dbReference type="Gene3D" id="3.40.50.300">
    <property type="entry name" value="P-loop containing nucleotide triphosphate hydrolases"/>
    <property type="match status" value="1"/>
</dbReference>
<dbReference type="InterPro" id="IPR017871">
    <property type="entry name" value="ABC_transporter-like_CS"/>
</dbReference>